<accession>A0A240UQ75</accession>
<dbReference type="PRINTS" id="PR00419">
    <property type="entry name" value="ADXRDTASE"/>
</dbReference>
<dbReference type="InterPro" id="IPR002937">
    <property type="entry name" value="Amino_oxidase"/>
</dbReference>
<dbReference type="PANTHER" id="PTHR16128">
    <property type="entry name" value="FAD/NAD(P)-BINDING OXIDOREDUCTASE FAMILY PROTEIN"/>
    <property type="match status" value="1"/>
</dbReference>
<protein>
    <submittedName>
        <fullName evidence="1">Uncharacterized protein</fullName>
    </submittedName>
</protein>
<organism evidence="1 2">
    <name type="scientific">Kushneria marisflavi</name>
    <dbReference type="NCBI Taxonomy" id="157779"/>
    <lineage>
        <taxon>Bacteria</taxon>
        <taxon>Pseudomonadati</taxon>
        <taxon>Pseudomonadota</taxon>
        <taxon>Gammaproteobacteria</taxon>
        <taxon>Oceanospirillales</taxon>
        <taxon>Halomonadaceae</taxon>
        <taxon>Kushneria</taxon>
    </lineage>
</organism>
<evidence type="ECO:0000313" key="1">
    <source>
        <dbReference type="EMBL" id="ART63638.1"/>
    </source>
</evidence>
<dbReference type="PANTHER" id="PTHR16128:SF5">
    <property type="entry name" value="FAD_NAD(P)-BINDING OXIDOREDUCTASE FAMILY PROTEIN"/>
    <property type="match status" value="1"/>
</dbReference>
<dbReference type="Gene3D" id="3.50.50.60">
    <property type="entry name" value="FAD/NAD(P)-binding domain"/>
    <property type="match status" value="1"/>
</dbReference>
<sequence>MDFLHNIAVIGAGMAGLSAARALQQAGRNVQIFDKGRRPGGRMSSRHNDHGLFDLGAQYFTVRDPEFAQFITAFEQQGSVARWPGIMARQIDGQWQAQPPEHPRYSGMPSMAALTDALSEPMKVHQQVRITSMTRTGSTWTLEDQKEQQWSGFDHVIVAIPAPQAALLLKGISTSLRPQTNMSPCWSTWVRFRGALDMPSGIENWHGALLESSPVLRWAGRNQTRPGQHEGERLTLLANDDWSDKHLEDAADQVADRMIKAFQDCYPAPLPAIDACGAHRWRYAQPCQTPENTPGYLIEKPTQLSLCGDWCIDGRVEAAWLSGSRLAQALCGQ</sequence>
<name>A0A240UQ75_9GAMM</name>
<dbReference type="SUPFAM" id="SSF51905">
    <property type="entry name" value="FAD/NAD(P)-binding domain"/>
    <property type="match status" value="1"/>
</dbReference>
<dbReference type="Pfam" id="PF01593">
    <property type="entry name" value="Amino_oxidase"/>
    <property type="match status" value="1"/>
</dbReference>
<keyword evidence="2" id="KW-1185">Reference proteome</keyword>
<dbReference type="KEGG" id="kma:B9H00_11705"/>
<dbReference type="InterPro" id="IPR036188">
    <property type="entry name" value="FAD/NAD-bd_sf"/>
</dbReference>
<dbReference type="Pfam" id="PF13450">
    <property type="entry name" value="NAD_binding_8"/>
    <property type="match status" value="1"/>
</dbReference>
<dbReference type="Gene3D" id="3.90.660.10">
    <property type="match status" value="1"/>
</dbReference>
<reference evidence="1 2" key="1">
    <citation type="submission" date="2017-05" db="EMBL/GenBank/DDBJ databases">
        <authorList>
            <person name="Song R."/>
            <person name="Chenine A.L."/>
            <person name="Ruprecht R.M."/>
        </authorList>
    </citation>
    <scope>NUCLEOTIDE SEQUENCE [LARGE SCALE GENOMIC DNA]</scope>
    <source>
        <strain evidence="1">SW32</strain>
    </source>
</reference>
<evidence type="ECO:0000313" key="2">
    <source>
        <dbReference type="Proteomes" id="UP000194457"/>
    </source>
</evidence>
<dbReference type="Proteomes" id="UP000194457">
    <property type="component" value="Chromosome"/>
</dbReference>
<dbReference type="GO" id="GO:0016491">
    <property type="term" value="F:oxidoreductase activity"/>
    <property type="evidence" value="ECO:0007669"/>
    <property type="project" value="InterPro"/>
</dbReference>
<dbReference type="EMBL" id="CP021358">
    <property type="protein sequence ID" value="ART63638.1"/>
    <property type="molecule type" value="Genomic_DNA"/>
</dbReference>
<gene>
    <name evidence="1" type="ORF">B9H00_11705</name>
</gene>
<proteinExistence type="predicted"/>
<dbReference type="AlphaFoldDB" id="A0A240UQ75"/>
<dbReference type="RefSeq" id="WP_086900794.1">
    <property type="nucleotide sequence ID" value="NZ_RAPM01000002.1"/>
</dbReference>